<dbReference type="EMBL" id="KV454538">
    <property type="protein sequence ID" value="ODV70477.1"/>
    <property type="molecule type" value="Genomic_DNA"/>
</dbReference>
<dbReference type="GeneID" id="30995232"/>
<reference evidence="3" key="1">
    <citation type="submission" date="2016-05" db="EMBL/GenBank/DDBJ databases">
        <title>Comparative genomics of biotechnologically important yeasts.</title>
        <authorList>
            <consortium name="DOE Joint Genome Institute"/>
            <person name="Riley R."/>
            <person name="Haridas S."/>
            <person name="Wolfe K.H."/>
            <person name="Lopes M.R."/>
            <person name="Hittinger C.T."/>
            <person name="Goker M."/>
            <person name="Salamov A."/>
            <person name="Wisecaver J."/>
            <person name="Long T.M."/>
            <person name="Aerts A.L."/>
            <person name="Barry K."/>
            <person name="Choi C."/>
            <person name="Clum A."/>
            <person name="Coughlan A.Y."/>
            <person name="Deshpande S."/>
            <person name="Douglass A.P."/>
            <person name="Hanson S.J."/>
            <person name="Klenk H.-P."/>
            <person name="Labutti K."/>
            <person name="Lapidus A."/>
            <person name="Lindquist E."/>
            <person name="Lipzen A."/>
            <person name="Meier-Kolthoff J.P."/>
            <person name="Ohm R.A."/>
            <person name="Otillar R.P."/>
            <person name="Pangilinan J."/>
            <person name="Peng Y."/>
            <person name="Rokas A."/>
            <person name="Rosa C.A."/>
            <person name="Scheuner C."/>
            <person name="Sibirny A.A."/>
            <person name="Slot J.C."/>
            <person name="Stielow J.B."/>
            <person name="Sun H."/>
            <person name="Kurtzman C.P."/>
            <person name="Blackwell M."/>
            <person name="Grigoriev I.V."/>
            <person name="Jeffries T.W."/>
        </authorList>
    </citation>
    <scope>NUCLEOTIDE SEQUENCE [LARGE SCALE GENOMIC DNA]</scope>
    <source>
        <strain evidence="3">NRRL Y-1933</strain>
    </source>
</reference>
<accession>A0A1E4RT73</accession>
<dbReference type="RefSeq" id="XP_020079544.1">
    <property type="nucleotide sequence ID" value="XM_020220682.1"/>
</dbReference>
<evidence type="ECO:0000313" key="3">
    <source>
        <dbReference type="Proteomes" id="UP000095085"/>
    </source>
</evidence>
<dbReference type="AlphaFoldDB" id="A0A1E4RT73"/>
<keyword evidence="3" id="KW-1185">Reference proteome</keyword>
<evidence type="ECO:0000313" key="2">
    <source>
        <dbReference type="EMBL" id="ODV70477.1"/>
    </source>
</evidence>
<organism evidence="2 3">
    <name type="scientific">Hyphopichia burtonii NRRL Y-1933</name>
    <dbReference type="NCBI Taxonomy" id="984485"/>
    <lineage>
        <taxon>Eukaryota</taxon>
        <taxon>Fungi</taxon>
        <taxon>Dikarya</taxon>
        <taxon>Ascomycota</taxon>
        <taxon>Saccharomycotina</taxon>
        <taxon>Pichiomycetes</taxon>
        <taxon>Debaryomycetaceae</taxon>
        <taxon>Hyphopichia</taxon>
    </lineage>
</organism>
<proteinExistence type="predicted"/>
<feature type="region of interest" description="Disordered" evidence="1">
    <location>
        <begin position="1"/>
        <end position="50"/>
    </location>
</feature>
<protein>
    <submittedName>
        <fullName evidence="2">Uncharacterized protein</fullName>
    </submittedName>
</protein>
<evidence type="ECO:0000256" key="1">
    <source>
        <dbReference type="SAM" id="MobiDB-lite"/>
    </source>
</evidence>
<dbReference type="Proteomes" id="UP000095085">
    <property type="component" value="Unassembled WGS sequence"/>
</dbReference>
<name>A0A1E4RT73_9ASCO</name>
<gene>
    <name evidence="2" type="ORF">HYPBUDRAFT_151786</name>
</gene>
<sequence>MPFPKIFSRTSSISSPTASQDASTNSTGTINELDLTGKTSNGPPQVDKGNQHFAHLRRASLHKSSDNLIVNL</sequence>
<feature type="compositionally biased region" description="Low complexity" evidence="1">
    <location>
        <begin position="8"/>
        <end position="23"/>
    </location>
</feature>